<comment type="caution">
    <text evidence="1">The sequence shown here is derived from an EMBL/GenBank/DDBJ whole genome shotgun (WGS) entry which is preliminary data.</text>
</comment>
<evidence type="ECO:0000313" key="1">
    <source>
        <dbReference type="EMBL" id="CAE7273010.1"/>
    </source>
</evidence>
<gene>
    <name evidence="1" type="ORF">SNEC2469_LOCUS6578</name>
</gene>
<dbReference type="OrthoDB" id="457010at2759"/>
<name>A0A812N5H0_9DINO</name>
<organism evidence="1 2">
    <name type="scientific">Symbiodinium necroappetens</name>
    <dbReference type="NCBI Taxonomy" id="1628268"/>
    <lineage>
        <taxon>Eukaryota</taxon>
        <taxon>Sar</taxon>
        <taxon>Alveolata</taxon>
        <taxon>Dinophyceae</taxon>
        <taxon>Suessiales</taxon>
        <taxon>Symbiodiniaceae</taxon>
        <taxon>Symbiodinium</taxon>
    </lineage>
</organism>
<proteinExistence type="predicted"/>
<reference evidence="1" key="1">
    <citation type="submission" date="2021-02" db="EMBL/GenBank/DDBJ databases">
        <authorList>
            <person name="Dougan E. K."/>
            <person name="Rhodes N."/>
            <person name="Thang M."/>
            <person name="Chan C."/>
        </authorList>
    </citation>
    <scope>NUCLEOTIDE SEQUENCE</scope>
</reference>
<dbReference type="Proteomes" id="UP000601435">
    <property type="component" value="Unassembled WGS sequence"/>
</dbReference>
<evidence type="ECO:0000313" key="2">
    <source>
        <dbReference type="Proteomes" id="UP000601435"/>
    </source>
</evidence>
<dbReference type="AlphaFoldDB" id="A0A812N5H0"/>
<dbReference type="EMBL" id="CAJNJA010011466">
    <property type="protein sequence ID" value="CAE7273010.1"/>
    <property type="molecule type" value="Genomic_DNA"/>
</dbReference>
<protein>
    <submittedName>
        <fullName evidence="1">Uncharacterized protein</fullName>
    </submittedName>
</protein>
<accession>A0A812N5H0</accession>
<keyword evidence="2" id="KW-1185">Reference proteome</keyword>
<sequence>MSQTIKERIEVAFFEVTKDAHIGDKISQWFPHTVEGRSEFAKVMLHYVGLPEVAKHVQPHRAINHIPGDSKMDMWLNPWMIDYSRQCKYGESSKYPDMCTLKVHFLSILTTGFEASREPLDVRFLGEQGPMPIVDGIEIFSVKLVDGFTKSLCVQAIFALLHKLDCLDITFQELAEDDSMAMCLATLKYLKGNFKRHEREEEYLYDALALTQRTGEKQQASPMELVSVFSEAIRLKKTIGAKSTRDLLNLCVQDYNKGRLSDTCQGQKLKQETVKIIYNVVRCPLVFKETLMTMYSDYRHFNAGCELCFELDIQSSFRIKVVQCNTCLSLSALTLDNLAGDFYMHGTDLAKNDKGRWPEILVSQLQPNVS</sequence>